<dbReference type="EMBL" id="JBEWTB010000003">
    <property type="protein sequence ID" value="MET4759615.1"/>
    <property type="molecule type" value="Genomic_DNA"/>
</dbReference>
<keyword evidence="2" id="KW-1185">Reference proteome</keyword>
<dbReference type="Proteomes" id="UP001549366">
    <property type="component" value="Unassembled WGS sequence"/>
</dbReference>
<dbReference type="InterPro" id="IPR035069">
    <property type="entry name" value="TTHA1013/TTHA0281-like"/>
</dbReference>
<proteinExistence type="predicted"/>
<comment type="caution">
    <text evidence="1">The sequence shown here is derived from an EMBL/GenBank/DDBJ whole genome shotgun (WGS) entry which is preliminary data.</text>
</comment>
<reference evidence="1 2" key="1">
    <citation type="submission" date="2024-06" db="EMBL/GenBank/DDBJ databases">
        <title>Genomic Encyclopedia of Type Strains, Phase V (KMG-V): Genome sequencing to study the core and pangenomes of soil and plant-associated prokaryotes.</title>
        <authorList>
            <person name="Whitman W."/>
        </authorList>
    </citation>
    <scope>NUCLEOTIDE SEQUENCE [LARGE SCALE GENOMIC DNA]</scope>
    <source>
        <strain evidence="1 2">NE40</strain>
    </source>
</reference>
<dbReference type="SUPFAM" id="SSF143100">
    <property type="entry name" value="TTHA1013/TTHA0281-like"/>
    <property type="match status" value="1"/>
</dbReference>
<dbReference type="RefSeq" id="WP_354011411.1">
    <property type="nucleotide sequence ID" value="NZ_JBEWTA010000002.1"/>
</dbReference>
<accession>A0ABV2SPC0</accession>
<name>A0ABV2SPC0_9GAMM</name>
<organism evidence="1 2">
    <name type="scientific">Endozoicomonas lisbonensis</name>
    <dbReference type="NCBI Taxonomy" id="3120522"/>
    <lineage>
        <taxon>Bacteria</taxon>
        <taxon>Pseudomonadati</taxon>
        <taxon>Pseudomonadota</taxon>
        <taxon>Gammaproteobacteria</taxon>
        <taxon>Oceanospirillales</taxon>
        <taxon>Endozoicomonadaceae</taxon>
        <taxon>Endozoicomonas</taxon>
    </lineage>
</organism>
<evidence type="ECO:0000313" key="1">
    <source>
        <dbReference type="EMBL" id="MET4759615.1"/>
    </source>
</evidence>
<protein>
    <submittedName>
        <fullName evidence="1">RNase H-like HicB family nuclease</fullName>
    </submittedName>
</protein>
<gene>
    <name evidence="1" type="ORF">V5J35_004934</name>
</gene>
<sequence>MKLQYPAYITRCENSYLVKFPCFGWGATEGKTLQQALCEAVDCLDELIAATMLEGEPLPAPQDIEADNIYMVAPSAPMAAKAALYQQSMEAQTRIESGEEKTFSHAEVGEWLKAKGML</sequence>
<evidence type="ECO:0000313" key="2">
    <source>
        <dbReference type="Proteomes" id="UP001549366"/>
    </source>
</evidence>
<dbReference type="Gene3D" id="3.30.160.250">
    <property type="match status" value="1"/>
</dbReference>